<sequence>MGLSTTRCPTRRKCTHFDDKANRVNTLHRYLDLESDSLTFHVSVPIINVIIVDLFFPLDEVLIDFDDDDVGGAAAAKAKEKTLALKLFVKDVVNVKEDEYVVTIKGTMRYELAMDHVSTGMSFRQVVTAMQHTKECSSLSKLGGINDTIVGQYVCVGIAFALQRIVDLCVDESIWALSLVDDGNTRCDQHFFNLHLRVCYRSVLLNLHLVAIPQFDHHTALNTFNMLVKFLDALYGLWRCKLINVGTDGERTMVGSLNGLMTCMAREAEHHVLRIWCPPHQMDVIVKDNAEMLYDGEWSKQYRCTIVQHMTANANDKLSSDQWWVIAYAIAPAIEEINKTFVMSQSHSLLIVQQESLIQMFIGILVAMFGIIHADDGDEFEMFEQWRIERAELVLYVKDQGSFPKLCYERLDALAQKEVMSQLARYSMFILIGLGNICAERDENNEPLK</sequence>
<evidence type="ECO:0000313" key="2">
    <source>
        <dbReference type="Proteomes" id="UP001497444"/>
    </source>
</evidence>
<dbReference type="Proteomes" id="UP001497444">
    <property type="component" value="Chromosome 7"/>
</dbReference>
<gene>
    <name evidence="1" type="ORF">CSSPJE1EN1_LOCUS21079</name>
</gene>
<name>A0ABP0X8Z5_9BRYO</name>
<proteinExistence type="predicted"/>
<accession>A0ABP0X8Z5</accession>
<evidence type="ECO:0000313" key="1">
    <source>
        <dbReference type="EMBL" id="CAK9275601.1"/>
    </source>
</evidence>
<dbReference type="EMBL" id="OZ020102">
    <property type="protein sequence ID" value="CAK9275601.1"/>
    <property type="molecule type" value="Genomic_DNA"/>
</dbReference>
<evidence type="ECO:0008006" key="3">
    <source>
        <dbReference type="Google" id="ProtNLM"/>
    </source>
</evidence>
<dbReference type="PANTHER" id="PTHR37067:SF3">
    <property type="entry name" value="PX DOMAIN-CONTAINING PROTEIN"/>
    <property type="match status" value="1"/>
</dbReference>
<keyword evidence="2" id="KW-1185">Reference proteome</keyword>
<dbReference type="PANTHER" id="PTHR37067">
    <property type="entry name" value="PX DOMAIN-CONTAINING PROTEIN"/>
    <property type="match status" value="1"/>
</dbReference>
<organism evidence="1 2">
    <name type="scientific">Sphagnum jensenii</name>
    <dbReference type="NCBI Taxonomy" id="128206"/>
    <lineage>
        <taxon>Eukaryota</taxon>
        <taxon>Viridiplantae</taxon>
        <taxon>Streptophyta</taxon>
        <taxon>Embryophyta</taxon>
        <taxon>Bryophyta</taxon>
        <taxon>Sphagnophytina</taxon>
        <taxon>Sphagnopsida</taxon>
        <taxon>Sphagnales</taxon>
        <taxon>Sphagnaceae</taxon>
        <taxon>Sphagnum</taxon>
    </lineage>
</organism>
<protein>
    <recommendedName>
        <fullName evidence="3">Transposase</fullName>
    </recommendedName>
</protein>
<reference evidence="1" key="1">
    <citation type="submission" date="2024-02" db="EMBL/GenBank/DDBJ databases">
        <authorList>
            <consortium name="ELIXIR-Norway"/>
            <consortium name="Elixir Norway"/>
        </authorList>
    </citation>
    <scope>NUCLEOTIDE SEQUENCE</scope>
</reference>